<gene>
    <name evidence="1" type="ORF">FMOSSE_LOCUS14124</name>
</gene>
<organism evidence="1 2">
    <name type="scientific">Funneliformis mosseae</name>
    <name type="common">Endomycorrhizal fungus</name>
    <name type="synonym">Glomus mosseae</name>
    <dbReference type="NCBI Taxonomy" id="27381"/>
    <lineage>
        <taxon>Eukaryota</taxon>
        <taxon>Fungi</taxon>
        <taxon>Fungi incertae sedis</taxon>
        <taxon>Mucoromycota</taxon>
        <taxon>Glomeromycotina</taxon>
        <taxon>Glomeromycetes</taxon>
        <taxon>Glomerales</taxon>
        <taxon>Glomeraceae</taxon>
        <taxon>Funneliformis</taxon>
    </lineage>
</organism>
<evidence type="ECO:0000313" key="2">
    <source>
        <dbReference type="Proteomes" id="UP000789375"/>
    </source>
</evidence>
<keyword evidence="2" id="KW-1185">Reference proteome</keyword>
<comment type="caution">
    <text evidence="1">The sequence shown here is derived from an EMBL/GenBank/DDBJ whole genome shotgun (WGS) entry which is preliminary data.</text>
</comment>
<dbReference type="EMBL" id="CAJVPP010009928">
    <property type="protein sequence ID" value="CAG8707747.1"/>
    <property type="molecule type" value="Genomic_DNA"/>
</dbReference>
<proteinExistence type="predicted"/>
<name>A0A9N9HVP8_FUNMO</name>
<protein>
    <submittedName>
        <fullName evidence="1">15675_t:CDS:1</fullName>
    </submittedName>
</protein>
<evidence type="ECO:0000313" key="1">
    <source>
        <dbReference type="EMBL" id="CAG8707747.1"/>
    </source>
</evidence>
<dbReference type="Proteomes" id="UP000789375">
    <property type="component" value="Unassembled WGS sequence"/>
</dbReference>
<reference evidence="1" key="1">
    <citation type="submission" date="2021-06" db="EMBL/GenBank/DDBJ databases">
        <authorList>
            <person name="Kallberg Y."/>
            <person name="Tangrot J."/>
            <person name="Rosling A."/>
        </authorList>
    </citation>
    <scope>NUCLEOTIDE SEQUENCE</scope>
    <source>
        <strain evidence="1">87-6 pot B 2015</strain>
    </source>
</reference>
<feature type="non-terminal residue" evidence="1">
    <location>
        <position position="145"/>
    </location>
</feature>
<dbReference type="AlphaFoldDB" id="A0A9N9HVP8"/>
<accession>A0A9N9HVP8</accession>
<feature type="non-terminal residue" evidence="1">
    <location>
        <position position="1"/>
    </location>
</feature>
<sequence>VPNGGVIVNPPLNIMVNSAHYRPRGRGRPASADIAIYPTPRRPSRHREIPPVDKTGRPHARIMCEIAVSQKYDGRKGWNAKCCRWMRQEYVRCVFGVKIYNPRATRNTNGQFDRCMIARLWTRHATPIPGTHIAVPGQSGVYYEE</sequence>